<dbReference type="OrthoDB" id="2894435at2759"/>
<keyword evidence="4" id="KW-1185">Reference proteome</keyword>
<organism evidence="3 4">
    <name type="scientific">Testicularia cyperi</name>
    <dbReference type="NCBI Taxonomy" id="1882483"/>
    <lineage>
        <taxon>Eukaryota</taxon>
        <taxon>Fungi</taxon>
        <taxon>Dikarya</taxon>
        <taxon>Basidiomycota</taxon>
        <taxon>Ustilaginomycotina</taxon>
        <taxon>Ustilaginomycetes</taxon>
        <taxon>Ustilaginales</taxon>
        <taxon>Anthracoideaceae</taxon>
        <taxon>Testicularia</taxon>
    </lineage>
</organism>
<dbReference type="Proteomes" id="UP000246740">
    <property type="component" value="Unassembled WGS sequence"/>
</dbReference>
<keyword evidence="1" id="KW-0862">Zinc</keyword>
<keyword evidence="1" id="KW-0863">Zinc-finger</keyword>
<dbReference type="EMBL" id="KZ819189">
    <property type="protein sequence ID" value="PWZ01814.1"/>
    <property type="molecule type" value="Genomic_DNA"/>
</dbReference>
<protein>
    <recommendedName>
        <fullName evidence="2">SWIM-type domain-containing protein</fullName>
    </recommendedName>
</protein>
<dbReference type="InterPro" id="IPR007527">
    <property type="entry name" value="Znf_SWIM"/>
</dbReference>
<dbReference type="AlphaFoldDB" id="A0A317XU39"/>
<evidence type="ECO:0000256" key="1">
    <source>
        <dbReference type="PROSITE-ProRule" id="PRU00325"/>
    </source>
</evidence>
<evidence type="ECO:0000259" key="2">
    <source>
        <dbReference type="PROSITE" id="PS50966"/>
    </source>
</evidence>
<accession>A0A317XU39</accession>
<keyword evidence="1" id="KW-0479">Metal-binding</keyword>
<feature type="domain" description="SWIM-type" evidence="2">
    <location>
        <begin position="289"/>
        <end position="328"/>
    </location>
</feature>
<dbReference type="PROSITE" id="PS50966">
    <property type="entry name" value="ZF_SWIM"/>
    <property type="match status" value="1"/>
</dbReference>
<proteinExistence type="predicted"/>
<name>A0A317XU39_9BASI</name>
<evidence type="ECO:0000313" key="4">
    <source>
        <dbReference type="Proteomes" id="UP000246740"/>
    </source>
</evidence>
<dbReference type="InParanoid" id="A0A317XU39"/>
<gene>
    <name evidence="3" type="ORF">BCV70DRAFT_156608</name>
</gene>
<dbReference type="GO" id="GO:0008270">
    <property type="term" value="F:zinc ion binding"/>
    <property type="evidence" value="ECO:0007669"/>
    <property type="project" value="UniProtKB-KW"/>
</dbReference>
<sequence length="382" mass="43957">MDSTHNTCSGRTIGESVYLYTIVVRSQITGQGAPAAFLLTNTENQLPVTNFLKALQDQLNFKPQFLMIDCSETEAAAIDAAFHKSTQILYCHWHFLKAVVAASRQKIKGNPDLPADQRTKEVQAMRSKAVEGIIKMMRAATEEELDCLWTAYQSEWDAETAWLKYISDQWHGKRRRWADAWRQLPHQGIDTNNYIERWHEELKRRYLKTLRKQRADYLIHLLVTKVVTCFQQQEKAVELGLRPRRFNKQELATKSLAQQLSVAEQIAKVQDAVDGAVQVQSFSNEEQWYTLTLNGKNGLLYSKSCTCLYFRQRHSECKHMWTAFFARGIIPENEKLADIFAKAEKDIGKFKAQHLIDLKASITALSYVAYSHYVQENPSATQ</sequence>
<dbReference type="PANTHER" id="PTHR33977:SF1">
    <property type="entry name" value="ZINC ION BINDING PROTEIN"/>
    <property type="match status" value="1"/>
</dbReference>
<dbReference type="PANTHER" id="PTHR33977">
    <property type="entry name" value="ZINC ION BINDING PROTEIN"/>
    <property type="match status" value="1"/>
</dbReference>
<evidence type="ECO:0000313" key="3">
    <source>
        <dbReference type="EMBL" id="PWZ01814.1"/>
    </source>
</evidence>
<dbReference type="STRING" id="1882483.A0A317XU39"/>
<reference evidence="3 4" key="1">
    <citation type="journal article" date="2018" name="Mol. Biol. Evol.">
        <title>Broad Genomic Sampling Reveals a Smut Pathogenic Ancestry of the Fungal Clade Ustilaginomycotina.</title>
        <authorList>
            <person name="Kijpornyongpan T."/>
            <person name="Mondo S.J."/>
            <person name="Barry K."/>
            <person name="Sandor L."/>
            <person name="Lee J."/>
            <person name="Lipzen A."/>
            <person name="Pangilinan J."/>
            <person name="LaButti K."/>
            <person name="Hainaut M."/>
            <person name="Henrissat B."/>
            <person name="Grigoriev I.V."/>
            <person name="Spatafora J.W."/>
            <person name="Aime M.C."/>
        </authorList>
    </citation>
    <scope>NUCLEOTIDE SEQUENCE [LARGE SCALE GENOMIC DNA]</scope>
    <source>
        <strain evidence="3 4">MCA 3645</strain>
    </source>
</reference>